<sequence>MVDCLQNDGIPADSVFNEDGTVKTGKGCLSAVIQRCLLGDHVEYDIKLNHPRGHTWSVTRRYREFNELRKALHSNYALPDSQSIRMPAKRLFNNLSLAFVHQRGLELEAFLNGLLTHYTLPPPPLADFIDWERYDVHGITNCLARQLAKDGDTVLDSNDVFVMHVYQLHAINKRMISPVSLNLFNRPNEDFGRVLDFVSRVKRLKLLGSLDKLHKSNIAINTLTFDMSPFRGLQFLELNNVDLRRMRGFEHIKATVTQLTVHHSLKNLKNLMLGDLFAVGDGDWVHGENPIPTLPWDQIKIANFSNNFLHLIDQTIALLPNVEILNLSNNLLTEIASLTSLPLLRVLYLSDNQLYIGEESNFVHNEGCELLPPDATDLPEGLALSKTSISAGTSESSTERWKRAVPLKPLRERLGEVQILVLANNGLRSASIVDGMCSLQHLDLSGNKIDSFAELTYLGNLPHLNSLELMGNPICDHPYYRRNVLDLLGPRFSLIVPDGQRVTTSESENVRLYRALKKGGAVVEGASPATAPVGHKSSALVDKTPPLSSNQPKDCTNTTSAAVAEGALLSSLQPNQVDGSNVASWSENTPSKTAIIDNHAIQSSCLPPQHKPVPHSNLNTGEAESECTKHHDSDERTALEQMPTHALPTTPSAECLFTEVSCGATQPKTTQLDVLPNHAEGDSHLEHQVSDEVVDSTLVTSAMIEEEPEFQFASRTPPATKRDSALGEPPFTQSDKPANDDRTEMPINFVEATPDENPEGASSVACHTEERRETAVTEESPVSHDDKSGASSTHLKTSCDIQLCFDPNASAISSGLLRHPEATGGEGFSVESAPDLGDAQQTAHLNTTGDEV</sequence>
<feature type="domain" description="PX" evidence="4">
    <location>
        <begin position="1"/>
        <end position="136"/>
    </location>
</feature>
<dbReference type="STRING" id="53468.A0A0R3UET4"/>
<keyword evidence="1" id="KW-0433">Leucine-rich repeat</keyword>
<accession>A0A0R3UET4</accession>
<organism evidence="7">
    <name type="scientific">Mesocestoides corti</name>
    <name type="common">Flatworm</name>
    <dbReference type="NCBI Taxonomy" id="53468"/>
    <lineage>
        <taxon>Eukaryota</taxon>
        <taxon>Metazoa</taxon>
        <taxon>Spiralia</taxon>
        <taxon>Lophotrochozoa</taxon>
        <taxon>Platyhelminthes</taxon>
        <taxon>Cestoda</taxon>
        <taxon>Eucestoda</taxon>
        <taxon>Cyclophyllidea</taxon>
        <taxon>Mesocestoididae</taxon>
        <taxon>Mesocestoides</taxon>
    </lineage>
</organism>
<dbReference type="InterPro" id="IPR036871">
    <property type="entry name" value="PX_dom_sf"/>
</dbReference>
<dbReference type="Gene3D" id="3.80.10.10">
    <property type="entry name" value="Ribonuclease Inhibitor"/>
    <property type="match status" value="2"/>
</dbReference>
<dbReference type="PROSITE" id="PS50195">
    <property type="entry name" value="PX"/>
    <property type="match status" value="1"/>
</dbReference>
<dbReference type="SUPFAM" id="SSF64268">
    <property type="entry name" value="PX domain"/>
    <property type="match status" value="1"/>
</dbReference>
<evidence type="ECO:0000313" key="7">
    <source>
        <dbReference type="WBParaSite" id="MCU_000578-RA"/>
    </source>
</evidence>
<feature type="compositionally biased region" description="Basic and acidic residues" evidence="3">
    <location>
        <begin position="767"/>
        <end position="788"/>
    </location>
</feature>
<dbReference type="GO" id="GO:0035091">
    <property type="term" value="F:phosphatidylinositol binding"/>
    <property type="evidence" value="ECO:0007669"/>
    <property type="project" value="InterPro"/>
</dbReference>
<dbReference type="SUPFAM" id="SSF52047">
    <property type="entry name" value="RNI-like"/>
    <property type="match status" value="1"/>
</dbReference>
<evidence type="ECO:0000256" key="2">
    <source>
        <dbReference type="ARBA" id="ARBA00022737"/>
    </source>
</evidence>
<evidence type="ECO:0000259" key="4">
    <source>
        <dbReference type="PROSITE" id="PS50195"/>
    </source>
</evidence>
<feature type="region of interest" description="Disordered" evidence="3">
    <location>
        <begin position="604"/>
        <end position="636"/>
    </location>
</feature>
<dbReference type="Gene3D" id="3.30.1520.10">
    <property type="entry name" value="Phox-like domain"/>
    <property type="match status" value="1"/>
</dbReference>
<reference evidence="5 6" key="1">
    <citation type="submission" date="2018-10" db="EMBL/GenBank/DDBJ databases">
        <authorList>
            <consortium name="Pathogen Informatics"/>
        </authorList>
    </citation>
    <scope>NUCLEOTIDE SEQUENCE [LARGE SCALE GENOMIC DNA]</scope>
</reference>
<dbReference type="SMART" id="SM00312">
    <property type="entry name" value="PX"/>
    <property type="match status" value="1"/>
</dbReference>
<dbReference type="InterPro" id="IPR003591">
    <property type="entry name" value="Leu-rich_rpt_typical-subtyp"/>
</dbReference>
<feature type="region of interest" description="Disordered" evidence="3">
    <location>
        <begin position="527"/>
        <end position="557"/>
    </location>
</feature>
<proteinExistence type="predicted"/>
<dbReference type="OrthoDB" id="430293at2759"/>
<dbReference type="SMART" id="SM00369">
    <property type="entry name" value="LRR_TYP"/>
    <property type="match status" value="2"/>
</dbReference>
<dbReference type="InterPro" id="IPR001611">
    <property type="entry name" value="Leu-rich_rpt"/>
</dbReference>
<dbReference type="PANTHER" id="PTHR15454">
    <property type="entry name" value="NISCHARIN RELATED"/>
    <property type="match status" value="1"/>
</dbReference>
<evidence type="ECO:0000256" key="3">
    <source>
        <dbReference type="SAM" id="MobiDB-lite"/>
    </source>
</evidence>
<feature type="compositionally biased region" description="Polar residues" evidence="3">
    <location>
        <begin position="839"/>
        <end position="852"/>
    </location>
</feature>
<dbReference type="Pfam" id="PF00787">
    <property type="entry name" value="PX"/>
    <property type="match status" value="1"/>
</dbReference>
<dbReference type="EMBL" id="UXSR01005200">
    <property type="protein sequence ID" value="VDD79549.1"/>
    <property type="molecule type" value="Genomic_DNA"/>
</dbReference>
<dbReference type="WBParaSite" id="MCU_000578-RA">
    <property type="protein sequence ID" value="MCU_000578-RA"/>
    <property type="gene ID" value="MCU_000578"/>
</dbReference>
<dbReference type="GO" id="GO:0005737">
    <property type="term" value="C:cytoplasm"/>
    <property type="evidence" value="ECO:0007669"/>
    <property type="project" value="TreeGrafter"/>
</dbReference>
<evidence type="ECO:0000313" key="6">
    <source>
        <dbReference type="Proteomes" id="UP000267029"/>
    </source>
</evidence>
<dbReference type="AlphaFoldDB" id="A0A0R3UET4"/>
<feature type="region of interest" description="Disordered" evidence="3">
    <location>
        <begin position="816"/>
        <end position="852"/>
    </location>
</feature>
<dbReference type="PROSITE" id="PS51450">
    <property type="entry name" value="LRR"/>
    <property type="match status" value="2"/>
</dbReference>
<gene>
    <name evidence="5" type="ORF">MCOS_LOCUS5552</name>
</gene>
<feature type="compositionally biased region" description="Basic and acidic residues" evidence="3">
    <location>
        <begin position="626"/>
        <end position="636"/>
    </location>
</feature>
<feature type="region of interest" description="Disordered" evidence="3">
    <location>
        <begin position="709"/>
        <end position="793"/>
    </location>
</feature>
<dbReference type="Proteomes" id="UP000267029">
    <property type="component" value="Unassembled WGS sequence"/>
</dbReference>
<name>A0A0R3UET4_MESCO</name>
<protein>
    <submittedName>
        <fullName evidence="7">PX domain-containing protein</fullName>
    </submittedName>
</protein>
<evidence type="ECO:0000256" key="1">
    <source>
        <dbReference type="ARBA" id="ARBA00022614"/>
    </source>
</evidence>
<evidence type="ECO:0000313" key="5">
    <source>
        <dbReference type="EMBL" id="VDD79549.1"/>
    </source>
</evidence>
<feature type="compositionally biased region" description="Polar residues" evidence="3">
    <location>
        <begin position="546"/>
        <end position="557"/>
    </location>
</feature>
<reference evidence="7" key="2">
    <citation type="submission" date="2019-11" db="UniProtKB">
        <authorList>
            <consortium name="WormBaseParasite"/>
        </authorList>
    </citation>
    <scope>IDENTIFICATION</scope>
</reference>
<keyword evidence="6" id="KW-1185">Reference proteome</keyword>
<keyword evidence="2" id="KW-0677">Repeat</keyword>
<dbReference type="InterPro" id="IPR001683">
    <property type="entry name" value="PX_dom"/>
</dbReference>
<dbReference type="InterPro" id="IPR032675">
    <property type="entry name" value="LRR_dom_sf"/>
</dbReference>